<dbReference type="RefSeq" id="WP_097645404.1">
    <property type="nucleotide sequence ID" value="NZ_NQWI01000113.1"/>
</dbReference>
<organism evidence="4 5">
    <name type="scientific">Candidatus Viridilinea mediisalina</name>
    <dbReference type="NCBI Taxonomy" id="2024553"/>
    <lineage>
        <taxon>Bacteria</taxon>
        <taxon>Bacillati</taxon>
        <taxon>Chloroflexota</taxon>
        <taxon>Chloroflexia</taxon>
        <taxon>Chloroflexales</taxon>
        <taxon>Chloroflexineae</taxon>
        <taxon>Oscillochloridaceae</taxon>
        <taxon>Candidatus Viridilinea</taxon>
    </lineage>
</organism>
<evidence type="ECO:0000259" key="3">
    <source>
        <dbReference type="PROSITE" id="PS51462"/>
    </source>
</evidence>
<gene>
    <name evidence="4" type="ORF">CJ255_17580</name>
</gene>
<dbReference type="Pfam" id="PF00293">
    <property type="entry name" value="NUDIX"/>
    <property type="match status" value="1"/>
</dbReference>
<comment type="similarity">
    <text evidence="1">Belongs to the Nudix hydrolase family.</text>
</comment>
<name>A0A2A6RF89_9CHLR</name>
<dbReference type="PROSITE" id="PS00893">
    <property type="entry name" value="NUDIX_BOX"/>
    <property type="match status" value="1"/>
</dbReference>
<comment type="caution">
    <text evidence="4">The sequence shown here is derived from an EMBL/GenBank/DDBJ whole genome shotgun (WGS) entry which is preliminary data.</text>
</comment>
<protein>
    <submittedName>
        <fullName evidence="4">NUDIX hydrolase</fullName>
    </submittedName>
</protein>
<dbReference type="AlphaFoldDB" id="A0A2A6RF89"/>
<sequence>MKIKYTRWLRSYVGHQRIMQVRACAFTRNEAGHVLLCRRADVMLWDVPGGTLGLDEVPAHAMVREVQEETGLVLVPERLIGVYGGPDYHWTYPNGDQAQIFTIFFAARIVGGALLPAGHENVNVGFFPVEQLPPLLARTRPMLQDALAGREAASFER</sequence>
<dbReference type="InterPro" id="IPR000086">
    <property type="entry name" value="NUDIX_hydrolase_dom"/>
</dbReference>
<dbReference type="Proteomes" id="UP000220527">
    <property type="component" value="Unassembled WGS sequence"/>
</dbReference>
<evidence type="ECO:0000256" key="1">
    <source>
        <dbReference type="ARBA" id="ARBA00005582"/>
    </source>
</evidence>
<dbReference type="PANTHER" id="PTHR43736:SF1">
    <property type="entry name" value="DIHYDRONEOPTERIN TRIPHOSPHATE DIPHOSPHATASE"/>
    <property type="match status" value="1"/>
</dbReference>
<dbReference type="GO" id="GO:0016787">
    <property type="term" value="F:hydrolase activity"/>
    <property type="evidence" value="ECO:0007669"/>
    <property type="project" value="UniProtKB-KW"/>
</dbReference>
<keyword evidence="5" id="KW-1185">Reference proteome</keyword>
<proteinExistence type="inferred from homology"/>
<dbReference type="Gene3D" id="3.90.79.10">
    <property type="entry name" value="Nucleoside Triphosphate Pyrophosphohydrolase"/>
    <property type="match status" value="1"/>
</dbReference>
<dbReference type="InterPro" id="IPR015797">
    <property type="entry name" value="NUDIX_hydrolase-like_dom_sf"/>
</dbReference>
<dbReference type="PROSITE" id="PS51462">
    <property type="entry name" value="NUDIX"/>
    <property type="match status" value="1"/>
</dbReference>
<dbReference type="InterPro" id="IPR020084">
    <property type="entry name" value="NUDIX_hydrolase_CS"/>
</dbReference>
<dbReference type="OrthoDB" id="9787476at2"/>
<dbReference type="SUPFAM" id="SSF55811">
    <property type="entry name" value="Nudix"/>
    <property type="match status" value="1"/>
</dbReference>
<dbReference type="EMBL" id="NQWI01000113">
    <property type="protein sequence ID" value="PDW01747.1"/>
    <property type="molecule type" value="Genomic_DNA"/>
</dbReference>
<keyword evidence="2 4" id="KW-0378">Hydrolase</keyword>
<evidence type="ECO:0000313" key="4">
    <source>
        <dbReference type="EMBL" id="PDW01747.1"/>
    </source>
</evidence>
<evidence type="ECO:0000313" key="5">
    <source>
        <dbReference type="Proteomes" id="UP000220527"/>
    </source>
</evidence>
<reference evidence="5" key="1">
    <citation type="submission" date="2017-08" db="EMBL/GenBank/DDBJ databases">
        <authorList>
            <person name="Grouzdev D.S."/>
            <person name="Gaisin V.A."/>
            <person name="Rysina M.S."/>
            <person name="Gorlenko V.M."/>
        </authorList>
    </citation>
    <scope>NUCLEOTIDE SEQUENCE [LARGE SCALE GENOMIC DNA]</scope>
    <source>
        <strain evidence="5">Kir15-3F</strain>
    </source>
</reference>
<feature type="domain" description="Nudix hydrolase" evidence="3">
    <location>
        <begin position="16"/>
        <end position="148"/>
    </location>
</feature>
<evidence type="ECO:0000256" key="2">
    <source>
        <dbReference type="ARBA" id="ARBA00022801"/>
    </source>
</evidence>
<accession>A0A2A6RF89</accession>
<dbReference type="PANTHER" id="PTHR43736">
    <property type="entry name" value="ADP-RIBOSE PYROPHOSPHATASE"/>
    <property type="match status" value="1"/>
</dbReference>